<reference evidence="2 3" key="1">
    <citation type="submission" date="2019-06" db="EMBL/GenBank/DDBJ databases">
        <title>Draft genome sequence of Miniimonas arenae KCTC 19750T isolated from sea sand.</title>
        <authorList>
            <person name="Park S.-J."/>
        </authorList>
    </citation>
    <scope>NUCLEOTIDE SEQUENCE [LARGE SCALE GENOMIC DNA]</scope>
    <source>
        <strain evidence="2 3">KCTC 19750</strain>
    </source>
</reference>
<dbReference type="InterPro" id="IPR034660">
    <property type="entry name" value="DinB/YfiT-like"/>
</dbReference>
<dbReference type="AlphaFoldDB" id="A0A5C5B9R4"/>
<sequence>MDTNDDTNNGTNDGTTASSTSGAPSSREREDLVAALDRHHGFLLQTVQGLDEAQLRTRSSVSEFTLAALLKHVAETEEAWAVFARDGVFPGADEWASWAADSGDDASDGSGDAAAVGAGWGDDDASATTTTGDASDGGWGGDWGVTDADTLPVLTARLAQAAAGTRELVRTLDLDRSFPLPSAPWFEAGASWTVRRVLLHILAEVSQHAGHADIIREGIDGARTMG</sequence>
<feature type="compositionally biased region" description="Low complexity" evidence="1">
    <location>
        <begin position="1"/>
        <end position="23"/>
    </location>
</feature>
<comment type="caution">
    <text evidence="2">The sequence shown here is derived from an EMBL/GenBank/DDBJ whole genome shotgun (WGS) entry which is preliminary data.</text>
</comment>
<evidence type="ECO:0000313" key="3">
    <source>
        <dbReference type="Proteomes" id="UP000313849"/>
    </source>
</evidence>
<feature type="region of interest" description="Disordered" evidence="1">
    <location>
        <begin position="1"/>
        <end position="31"/>
    </location>
</feature>
<dbReference type="Gene3D" id="1.20.120.450">
    <property type="entry name" value="dinb family like domain"/>
    <property type="match status" value="1"/>
</dbReference>
<dbReference type="InterPro" id="IPR007061">
    <property type="entry name" value="MST-like"/>
</dbReference>
<dbReference type="Proteomes" id="UP000313849">
    <property type="component" value="Unassembled WGS sequence"/>
</dbReference>
<dbReference type="OrthoDB" id="4548523at2"/>
<accession>A0A5C5B9R4</accession>
<feature type="compositionally biased region" description="Low complexity" evidence="1">
    <location>
        <begin position="108"/>
        <end position="117"/>
    </location>
</feature>
<evidence type="ECO:0000256" key="1">
    <source>
        <dbReference type="SAM" id="MobiDB-lite"/>
    </source>
</evidence>
<keyword evidence="3" id="KW-1185">Reference proteome</keyword>
<dbReference type="SUPFAM" id="SSF109854">
    <property type="entry name" value="DinB/YfiT-like putative metalloenzymes"/>
    <property type="match status" value="2"/>
</dbReference>
<dbReference type="EMBL" id="VENP01000055">
    <property type="protein sequence ID" value="TNU73254.1"/>
    <property type="molecule type" value="Genomic_DNA"/>
</dbReference>
<dbReference type="RefSeq" id="WP_139987435.1">
    <property type="nucleotide sequence ID" value="NZ_VENP01000055.1"/>
</dbReference>
<evidence type="ECO:0000313" key="2">
    <source>
        <dbReference type="EMBL" id="TNU73254.1"/>
    </source>
</evidence>
<proteinExistence type="predicted"/>
<name>A0A5C5B9R4_9MICO</name>
<gene>
    <name evidence="2" type="ORF">FH969_12310</name>
</gene>
<feature type="region of interest" description="Disordered" evidence="1">
    <location>
        <begin position="100"/>
        <end position="140"/>
    </location>
</feature>
<organism evidence="2 3">
    <name type="scientific">Miniimonas arenae</name>
    <dbReference type="NCBI Taxonomy" id="676201"/>
    <lineage>
        <taxon>Bacteria</taxon>
        <taxon>Bacillati</taxon>
        <taxon>Actinomycetota</taxon>
        <taxon>Actinomycetes</taxon>
        <taxon>Micrococcales</taxon>
        <taxon>Beutenbergiaceae</taxon>
        <taxon>Miniimonas</taxon>
    </lineage>
</organism>
<protein>
    <submittedName>
        <fullName evidence="2">DUF664 domain-containing protein</fullName>
    </submittedName>
</protein>
<dbReference type="Pfam" id="PF04978">
    <property type="entry name" value="MST"/>
    <property type="match status" value="2"/>
</dbReference>